<sequence>MRITRICIYIHPQACLSSAVPS</sequence>
<evidence type="ECO:0000313" key="1">
    <source>
        <dbReference type="EMBL" id="SOY69474.1"/>
    </source>
</evidence>
<organism evidence="1 2">
    <name type="scientific">Cupriavidus taiwanensis</name>
    <dbReference type="NCBI Taxonomy" id="164546"/>
    <lineage>
        <taxon>Bacteria</taxon>
        <taxon>Pseudomonadati</taxon>
        <taxon>Pseudomonadota</taxon>
        <taxon>Betaproteobacteria</taxon>
        <taxon>Burkholderiales</taxon>
        <taxon>Burkholderiaceae</taxon>
        <taxon>Cupriavidus</taxon>
    </lineage>
</organism>
<dbReference type="AlphaFoldDB" id="A0A975XGX6"/>
<evidence type="ECO:0000313" key="2">
    <source>
        <dbReference type="Proteomes" id="UP000256297"/>
    </source>
</evidence>
<comment type="caution">
    <text evidence="1">The sequence shown here is derived from an EMBL/GenBank/DDBJ whole genome shotgun (WGS) entry which is preliminary data.</text>
</comment>
<accession>A0A975XGX6</accession>
<protein>
    <submittedName>
        <fullName evidence="1">Uncharacterized protein</fullName>
    </submittedName>
</protein>
<proteinExistence type="predicted"/>
<name>A0A975XGX6_9BURK</name>
<gene>
    <name evidence="1" type="ORF">CBM2589_A90809</name>
</gene>
<dbReference type="Proteomes" id="UP000256297">
    <property type="component" value="Chromosome CBM2589_a"/>
</dbReference>
<dbReference type="EMBL" id="OFSP01000039">
    <property type="protein sequence ID" value="SOY69474.1"/>
    <property type="molecule type" value="Genomic_DNA"/>
</dbReference>
<reference evidence="1 2" key="1">
    <citation type="submission" date="2018-01" db="EMBL/GenBank/DDBJ databases">
        <authorList>
            <person name="Clerissi C."/>
        </authorList>
    </citation>
    <scope>NUCLEOTIDE SEQUENCE [LARGE SCALE GENOMIC DNA]</scope>
    <source>
        <strain evidence="1">Cupriavidus taiwanensis STM 3521</strain>
    </source>
</reference>